<evidence type="ECO:0000313" key="4">
    <source>
        <dbReference type="Proteomes" id="UP001320972"/>
    </source>
</evidence>
<keyword evidence="4" id="KW-1185">Reference proteome</keyword>
<evidence type="ECO:0000259" key="1">
    <source>
        <dbReference type="Pfam" id="PF00149"/>
    </source>
</evidence>
<dbReference type="SUPFAM" id="SSF56300">
    <property type="entry name" value="Metallo-dependent phosphatases"/>
    <property type="match status" value="1"/>
</dbReference>
<dbReference type="PANTHER" id="PTHR46546">
    <property type="entry name" value="SHEWANELLA-LIKE PROTEIN PHOSPHATASE 1"/>
    <property type="match status" value="1"/>
</dbReference>
<gene>
    <name evidence="3" type="ORF">OB955_23860</name>
    <name evidence="2" type="ORF">OB960_23525</name>
</gene>
<dbReference type="AlphaFoldDB" id="A0AAP3E4H4"/>
<dbReference type="InterPro" id="IPR029052">
    <property type="entry name" value="Metallo-depent_PP-like"/>
</dbReference>
<dbReference type="EMBL" id="JAOPKA010000026">
    <property type="protein sequence ID" value="MCU4744350.1"/>
    <property type="molecule type" value="Genomic_DNA"/>
</dbReference>
<dbReference type="Pfam" id="PF00149">
    <property type="entry name" value="Metallophos"/>
    <property type="match status" value="1"/>
</dbReference>
<dbReference type="InterPro" id="IPR004843">
    <property type="entry name" value="Calcineurin-like_PHP"/>
</dbReference>
<dbReference type="RefSeq" id="WP_338006157.1">
    <property type="nucleotide sequence ID" value="NZ_JAOPKA010000026.1"/>
</dbReference>
<comment type="caution">
    <text evidence="2">The sequence shown here is derived from an EMBL/GenBank/DDBJ whole genome shotgun (WGS) entry which is preliminary data.</text>
</comment>
<dbReference type="Gene3D" id="3.60.21.10">
    <property type="match status" value="1"/>
</dbReference>
<organism evidence="2 5">
    <name type="scientific">Natronoglomus mannanivorans</name>
    <dbReference type="NCBI Taxonomy" id="2979990"/>
    <lineage>
        <taxon>Archaea</taxon>
        <taxon>Methanobacteriati</taxon>
        <taxon>Methanobacteriota</taxon>
        <taxon>Stenosarchaea group</taxon>
        <taxon>Halobacteria</taxon>
        <taxon>Halobacteriales</taxon>
        <taxon>Natrialbaceae</taxon>
        <taxon>Natronoglomus</taxon>
    </lineage>
</organism>
<feature type="domain" description="Calcineurin-like phosphoesterase" evidence="1">
    <location>
        <begin position="30"/>
        <end position="170"/>
    </location>
</feature>
<evidence type="ECO:0000313" key="3">
    <source>
        <dbReference type="EMBL" id="MCU4975722.1"/>
    </source>
</evidence>
<dbReference type="GO" id="GO:0016787">
    <property type="term" value="F:hydrolase activity"/>
    <property type="evidence" value="ECO:0007669"/>
    <property type="project" value="InterPro"/>
</dbReference>
<accession>A0AAP3E4H4</accession>
<name>A0AAP3E4H4_9EURY</name>
<evidence type="ECO:0000313" key="5">
    <source>
        <dbReference type="Proteomes" id="UP001321018"/>
    </source>
</evidence>
<protein>
    <submittedName>
        <fullName evidence="2">Metallophosphoesterase</fullName>
    </submittedName>
</protein>
<evidence type="ECO:0000313" key="2">
    <source>
        <dbReference type="EMBL" id="MCU4744350.1"/>
    </source>
</evidence>
<dbReference type="Proteomes" id="UP001321018">
    <property type="component" value="Unassembled WGS sequence"/>
</dbReference>
<sequence>MRATDQPTETTRYVDRVCDLETFESDSTPTIVQISDIHGYLESARSALLAVGDVEEFDPIVELDAAGKLHWAGGTEFVLVFNGDVIDRGPANDECLELVWRLQREAPPGHVRYHLGNHEMAILLPEVVHWPRWYSGTRPDSVRREFYERVLEDRVSVAFEGYEFTYSHAGAPDEIAASELNRSLRTAAETLLEAVDGTEFRRSQRDVADRFSAVFGMGETTGREPGAGVLWLDYRYMPEDAPPQVVGHTRHRKPTRDGDVICGNVIRKNEGSIGGEGVIVETPDRIGVVVRKEDRSASCTFFP</sequence>
<proteinExistence type="predicted"/>
<dbReference type="EMBL" id="JAOPKB010000023">
    <property type="protein sequence ID" value="MCU4975722.1"/>
    <property type="molecule type" value="Genomic_DNA"/>
</dbReference>
<reference evidence="2 4" key="1">
    <citation type="submission" date="2022-09" db="EMBL/GenBank/DDBJ databases">
        <title>Enrichment on poylsaccharides allowed isolation of novel metabolic and taxonomic groups of Haloarchaea.</title>
        <authorList>
            <person name="Sorokin D.Y."/>
            <person name="Elcheninov A.G."/>
            <person name="Khizhniak T.V."/>
            <person name="Kolganova T.V."/>
            <person name="Kublanov I.V."/>
        </authorList>
    </citation>
    <scope>NUCLEOTIDE SEQUENCE</scope>
    <source>
        <strain evidence="3 4">AArc-m2/3/4</strain>
        <strain evidence="2">AArc-xg1-1</strain>
    </source>
</reference>
<dbReference type="PANTHER" id="PTHR46546:SF4">
    <property type="entry name" value="SHEWANELLA-LIKE PROTEIN PHOSPHATASE 1"/>
    <property type="match status" value="1"/>
</dbReference>
<dbReference type="Proteomes" id="UP001320972">
    <property type="component" value="Unassembled WGS sequence"/>
</dbReference>